<feature type="chain" id="PRO_5011532248" evidence="2">
    <location>
        <begin position="29"/>
        <end position="192"/>
    </location>
</feature>
<dbReference type="RefSeq" id="WP_091660791.1">
    <property type="nucleotide sequence ID" value="NZ_FONT01000003.1"/>
</dbReference>
<proteinExistence type="predicted"/>
<dbReference type="AlphaFoldDB" id="A0A1I2D2U4"/>
<dbReference type="Gene3D" id="3.10.450.40">
    <property type="match status" value="2"/>
</dbReference>
<dbReference type="EMBL" id="FONT01000003">
    <property type="protein sequence ID" value="SFE74838.1"/>
    <property type="molecule type" value="Genomic_DNA"/>
</dbReference>
<feature type="compositionally biased region" description="Basic and acidic residues" evidence="1">
    <location>
        <begin position="110"/>
        <end position="122"/>
    </location>
</feature>
<feature type="domain" description="PepSY" evidence="3">
    <location>
        <begin position="132"/>
        <end position="186"/>
    </location>
</feature>
<dbReference type="STRING" id="930128.SAMN05192532_103369"/>
<evidence type="ECO:0000259" key="3">
    <source>
        <dbReference type="Pfam" id="PF03413"/>
    </source>
</evidence>
<feature type="domain" description="PepSY" evidence="3">
    <location>
        <begin position="33"/>
        <end position="88"/>
    </location>
</feature>
<dbReference type="OrthoDB" id="5361545at2"/>
<gene>
    <name evidence="4" type="ORF">SAMN05192532_103369</name>
</gene>
<dbReference type="Proteomes" id="UP000199516">
    <property type="component" value="Unassembled WGS sequence"/>
</dbReference>
<reference evidence="4 5" key="1">
    <citation type="submission" date="2016-10" db="EMBL/GenBank/DDBJ databases">
        <authorList>
            <person name="de Groot N.N."/>
        </authorList>
    </citation>
    <scope>NUCLEOTIDE SEQUENCE [LARGE SCALE GENOMIC DNA]</scope>
    <source>
        <strain evidence="4 5">DSM 23995</strain>
    </source>
</reference>
<accession>A0A1I2D2U4</accession>
<organism evidence="4 5">
    <name type="scientific">Alteribacillus iranensis</name>
    <dbReference type="NCBI Taxonomy" id="930128"/>
    <lineage>
        <taxon>Bacteria</taxon>
        <taxon>Bacillati</taxon>
        <taxon>Bacillota</taxon>
        <taxon>Bacilli</taxon>
        <taxon>Bacillales</taxon>
        <taxon>Bacillaceae</taxon>
        <taxon>Alteribacillus</taxon>
    </lineage>
</organism>
<evidence type="ECO:0000256" key="1">
    <source>
        <dbReference type="SAM" id="MobiDB-lite"/>
    </source>
</evidence>
<name>A0A1I2D2U4_9BACI</name>
<feature type="compositionally biased region" description="Basic and acidic residues" evidence="1">
    <location>
        <begin position="90"/>
        <end position="99"/>
    </location>
</feature>
<keyword evidence="5" id="KW-1185">Reference proteome</keyword>
<feature type="compositionally biased region" description="Polar residues" evidence="1">
    <location>
        <begin position="100"/>
        <end position="109"/>
    </location>
</feature>
<sequence>MKKFVIATACVLSLGLVAIGVQQFTASAGDTELSLDEAKSIASEQYPGKVTEVELETKNGKKIYEVEITGDTYKYELKLDATTGEIIRLDEKEKIEKEPNTNPSSNDTTKQQENKDGDDNGKAEPQANNVAIDMKKAQDIALSETGGTIMEAELDEDDGRTYYEFEINTDKGEAEVEVDAFTGEIILISYDD</sequence>
<evidence type="ECO:0000313" key="5">
    <source>
        <dbReference type="Proteomes" id="UP000199516"/>
    </source>
</evidence>
<keyword evidence="2" id="KW-0732">Signal</keyword>
<dbReference type="InterPro" id="IPR025711">
    <property type="entry name" value="PepSY"/>
</dbReference>
<evidence type="ECO:0000313" key="4">
    <source>
        <dbReference type="EMBL" id="SFE74838.1"/>
    </source>
</evidence>
<protein>
    <submittedName>
        <fullName evidence="4">Uncharacterized membrane protein YkoI</fullName>
    </submittedName>
</protein>
<feature type="signal peptide" evidence="2">
    <location>
        <begin position="1"/>
        <end position="28"/>
    </location>
</feature>
<feature type="region of interest" description="Disordered" evidence="1">
    <location>
        <begin position="90"/>
        <end position="130"/>
    </location>
</feature>
<dbReference type="Pfam" id="PF03413">
    <property type="entry name" value="PepSY"/>
    <property type="match status" value="2"/>
</dbReference>
<evidence type="ECO:0000256" key="2">
    <source>
        <dbReference type="SAM" id="SignalP"/>
    </source>
</evidence>